<dbReference type="InterPro" id="IPR033434">
    <property type="entry name" value="MucB/RseB_N"/>
</dbReference>
<accession>A0A382YDI3</accession>
<dbReference type="AlphaFoldDB" id="A0A382YDI3"/>
<dbReference type="PANTHER" id="PTHR37507:SF2">
    <property type="entry name" value="SPORULATION PROTEIN YDCC"/>
    <property type="match status" value="1"/>
</dbReference>
<dbReference type="InterPro" id="IPR038484">
    <property type="entry name" value="MucB/RseB_C_sf"/>
</dbReference>
<protein>
    <recommendedName>
        <fullName evidence="1">MucB/RseB N-terminal domain-containing protein</fullName>
    </recommendedName>
</protein>
<dbReference type="EMBL" id="UINC01174448">
    <property type="protein sequence ID" value="SVD80578.1"/>
    <property type="molecule type" value="Genomic_DNA"/>
</dbReference>
<name>A0A382YDI3_9ZZZZ</name>
<sequence length="264" mass="30187">KNKFVVVQVDRDVYQRQEQGDSTYYTHRQLRGERSLELGLGFSSLNLLDTNYDLTIEGNDTILDRTTVKLSLQPRHPRRISKTAWIDEATGLVLRTEDRDEYGNLIEEMYFSRIIVNPMIDESLFATDEWANRAVEENQVIACGTMKEVEKEAGFALAAPVYMPAGFTLDRLRVILYANQPTAHFTYTDGLAQISLYQRVAPPTDKTAMAWPTGTPEVQNDVQVWNRGPLDYILRHNDDTRLFTLVSEISEEESIDMIKSVCVI</sequence>
<dbReference type="InterPro" id="IPR052944">
    <property type="entry name" value="Sporulation_related"/>
</dbReference>
<evidence type="ECO:0000313" key="2">
    <source>
        <dbReference type="EMBL" id="SVD80578.1"/>
    </source>
</evidence>
<dbReference type="Pfam" id="PF03888">
    <property type="entry name" value="MucB_RseB"/>
    <property type="match status" value="1"/>
</dbReference>
<feature type="non-terminal residue" evidence="2">
    <location>
        <position position="1"/>
    </location>
</feature>
<dbReference type="Gene3D" id="3.30.200.100">
    <property type="entry name" value="MucB/RseB, C-terminal domain"/>
    <property type="match status" value="1"/>
</dbReference>
<gene>
    <name evidence="2" type="ORF">METZ01_LOCUS433432</name>
</gene>
<reference evidence="2" key="1">
    <citation type="submission" date="2018-05" db="EMBL/GenBank/DDBJ databases">
        <authorList>
            <person name="Lanie J.A."/>
            <person name="Ng W.-L."/>
            <person name="Kazmierczak K.M."/>
            <person name="Andrzejewski T.M."/>
            <person name="Davidsen T.M."/>
            <person name="Wayne K.J."/>
            <person name="Tettelin H."/>
            <person name="Glass J.I."/>
            <person name="Rusch D."/>
            <person name="Podicherti R."/>
            <person name="Tsui H.-C.T."/>
            <person name="Winkler M.E."/>
        </authorList>
    </citation>
    <scope>NUCLEOTIDE SEQUENCE</scope>
</reference>
<proteinExistence type="predicted"/>
<feature type="domain" description="MucB/RseB N-terminal" evidence="1">
    <location>
        <begin position="42"/>
        <end position="124"/>
    </location>
</feature>
<evidence type="ECO:0000259" key="1">
    <source>
        <dbReference type="Pfam" id="PF03888"/>
    </source>
</evidence>
<feature type="non-terminal residue" evidence="2">
    <location>
        <position position="264"/>
    </location>
</feature>
<dbReference type="PANTHER" id="PTHR37507">
    <property type="entry name" value="SPORULATION PROTEIN YDCC"/>
    <property type="match status" value="1"/>
</dbReference>
<dbReference type="Gene3D" id="2.50.20.10">
    <property type="entry name" value="Lipoprotein localisation LolA/LolB/LppX"/>
    <property type="match status" value="1"/>
</dbReference>
<organism evidence="2">
    <name type="scientific">marine metagenome</name>
    <dbReference type="NCBI Taxonomy" id="408172"/>
    <lineage>
        <taxon>unclassified sequences</taxon>
        <taxon>metagenomes</taxon>
        <taxon>ecological metagenomes</taxon>
    </lineage>
</organism>